<evidence type="ECO:0000256" key="3">
    <source>
        <dbReference type="ARBA" id="ARBA00022692"/>
    </source>
</evidence>
<keyword evidence="4 7" id="KW-1133">Transmembrane helix</keyword>
<reference evidence="10" key="1">
    <citation type="journal article" date="2019" name="Int. J. Syst. Evol. Microbiol.">
        <title>The Global Catalogue of Microorganisms (GCM) 10K type strain sequencing project: providing services to taxonomists for standard genome sequencing and annotation.</title>
        <authorList>
            <consortium name="The Broad Institute Genomics Platform"/>
            <consortium name="The Broad Institute Genome Sequencing Center for Infectious Disease"/>
            <person name="Wu L."/>
            <person name="Ma J."/>
        </authorList>
    </citation>
    <scope>NUCLEOTIDE SEQUENCE [LARGE SCALE GENOMIC DNA]</scope>
    <source>
        <strain evidence="10">NBRC 104970</strain>
    </source>
</reference>
<evidence type="ECO:0000259" key="8">
    <source>
        <dbReference type="Pfam" id="PF01618"/>
    </source>
</evidence>
<evidence type="ECO:0000256" key="2">
    <source>
        <dbReference type="ARBA" id="ARBA00022475"/>
    </source>
</evidence>
<name>A0ABQ6BXD5_9NEIS</name>
<dbReference type="InterPro" id="IPR050790">
    <property type="entry name" value="ExbB/TolQ_transport"/>
</dbReference>
<feature type="transmembrane region" description="Helical" evidence="7">
    <location>
        <begin position="153"/>
        <end position="172"/>
    </location>
</feature>
<dbReference type="PANTHER" id="PTHR30625:SF11">
    <property type="entry name" value="MOTA_TOLQ_EXBB PROTON CHANNEL DOMAIN-CONTAINING PROTEIN"/>
    <property type="match status" value="1"/>
</dbReference>
<organism evidence="9 10">
    <name type="scientific">Chitiniphilus shinanonensis</name>
    <dbReference type="NCBI Taxonomy" id="553088"/>
    <lineage>
        <taxon>Bacteria</taxon>
        <taxon>Pseudomonadati</taxon>
        <taxon>Pseudomonadota</taxon>
        <taxon>Betaproteobacteria</taxon>
        <taxon>Neisseriales</taxon>
        <taxon>Chitinibacteraceae</taxon>
        <taxon>Chitiniphilus</taxon>
    </lineage>
</organism>
<comment type="subcellular location">
    <subcellularLocation>
        <location evidence="1">Cell membrane</location>
        <topology evidence="1">Multi-pass membrane protein</topology>
    </subcellularLocation>
    <subcellularLocation>
        <location evidence="6">Membrane</location>
        <topology evidence="6">Multi-pass membrane protein</topology>
    </subcellularLocation>
</comment>
<keyword evidence="3 7" id="KW-0812">Transmembrane</keyword>
<feature type="transmembrane region" description="Helical" evidence="7">
    <location>
        <begin position="110"/>
        <end position="133"/>
    </location>
</feature>
<dbReference type="Proteomes" id="UP001156836">
    <property type="component" value="Unassembled WGS sequence"/>
</dbReference>
<keyword evidence="2" id="KW-1003">Cell membrane</keyword>
<gene>
    <name evidence="9" type="ORF">GCM10007860_35350</name>
</gene>
<evidence type="ECO:0000256" key="1">
    <source>
        <dbReference type="ARBA" id="ARBA00004651"/>
    </source>
</evidence>
<protein>
    <submittedName>
        <fullName evidence="9">Biopolymer transporter</fullName>
    </submittedName>
</protein>
<comment type="similarity">
    <text evidence="6">Belongs to the exbB/tolQ family.</text>
</comment>
<evidence type="ECO:0000313" key="10">
    <source>
        <dbReference type="Proteomes" id="UP001156836"/>
    </source>
</evidence>
<feature type="domain" description="MotA/TolQ/ExbB proton channel" evidence="8">
    <location>
        <begin position="67"/>
        <end position="187"/>
    </location>
</feature>
<evidence type="ECO:0000256" key="7">
    <source>
        <dbReference type="SAM" id="Phobius"/>
    </source>
</evidence>
<keyword evidence="6" id="KW-0653">Protein transport</keyword>
<evidence type="ECO:0000256" key="4">
    <source>
        <dbReference type="ARBA" id="ARBA00022989"/>
    </source>
</evidence>
<dbReference type="RefSeq" id="WP_018749125.1">
    <property type="nucleotide sequence ID" value="NZ_BAABUF010000004.1"/>
</dbReference>
<keyword evidence="6" id="KW-0813">Transport</keyword>
<keyword evidence="10" id="KW-1185">Reference proteome</keyword>
<evidence type="ECO:0000256" key="5">
    <source>
        <dbReference type="ARBA" id="ARBA00023136"/>
    </source>
</evidence>
<comment type="caution">
    <text evidence="9">The sequence shown here is derived from an EMBL/GenBank/DDBJ whole genome shotgun (WGS) entry which is preliminary data.</text>
</comment>
<dbReference type="EMBL" id="BSOZ01000151">
    <property type="protein sequence ID" value="GLS06351.1"/>
    <property type="molecule type" value="Genomic_DNA"/>
</dbReference>
<accession>A0ABQ6BXD5</accession>
<feature type="transmembrane region" description="Helical" evidence="7">
    <location>
        <begin position="12"/>
        <end position="31"/>
    </location>
</feature>
<dbReference type="PANTHER" id="PTHR30625">
    <property type="entry name" value="PROTEIN TOLQ"/>
    <property type="match status" value="1"/>
</dbReference>
<evidence type="ECO:0000313" key="9">
    <source>
        <dbReference type="EMBL" id="GLS06351.1"/>
    </source>
</evidence>
<sequence>MLSIIEAAGWPIWLIIVASVAVVTIIFERLLSLRRSLVLPEGLLAHAVKEYRAHGVTPDMLSRLAASSPLGRVLAAGLKNVKSSREIMKESIEEVGGAVAHDLERYIPTLGTLASVTPLLGLFGTVIGMIEIFGAQAPSGAANPAELAHGISVALYNTAFGIIVAVPALMFYRYFRSRVDGFLVEMEQQAVKLVEVVHGERQ</sequence>
<evidence type="ECO:0000256" key="6">
    <source>
        <dbReference type="RuleBase" id="RU004057"/>
    </source>
</evidence>
<dbReference type="Pfam" id="PF01618">
    <property type="entry name" value="MotA_ExbB"/>
    <property type="match status" value="1"/>
</dbReference>
<dbReference type="InterPro" id="IPR002898">
    <property type="entry name" value="MotA_ExbB_proton_chnl"/>
</dbReference>
<keyword evidence="5 7" id="KW-0472">Membrane</keyword>
<proteinExistence type="inferred from homology"/>